<evidence type="ECO:0000313" key="1">
    <source>
        <dbReference type="EMBL" id="EKD29508.1"/>
    </source>
</evidence>
<dbReference type="SUPFAM" id="SSF52540">
    <property type="entry name" value="P-loop containing nucleoside triphosphate hydrolases"/>
    <property type="match status" value="1"/>
</dbReference>
<dbReference type="EMBL" id="AMFJ01034380">
    <property type="protein sequence ID" value="EKD29508.1"/>
    <property type="molecule type" value="Genomic_DNA"/>
</dbReference>
<accession>K1YAU6</accession>
<dbReference type="Pfam" id="PF13207">
    <property type="entry name" value="AAA_17"/>
    <property type="match status" value="1"/>
</dbReference>
<reference evidence="1" key="1">
    <citation type="journal article" date="2012" name="Science">
        <title>Fermentation, hydrogen, and sulfur metabolism in multiple uncultivated bacterial phyla.</title>
        <authorList>
            <person name="Wrighton K.C."/>
            <person name="Thomas B.C."/>
            <person name="Sharon I."/>
            <person name="Miller C.S."/>
            <person name="Castelle C.J."/>
            <person name="VerBerkmoes N.C."/>
            <person name="Wilkins M.J."/>
            <person name="Hettich R.L."/>
            <person name="Lipton M.S."/>
            <person name="Williams K.H."/>
            <person name="Long P.E."/>
            <person name="Banfield J.F."/>
        </authorList>
    </citation>
    <scope>NUCLEOTIDE SEQUENCE [LARGE SCALE GENOMIC DNA]</scope>
</reference>
<evidence type="ECO:0008006" key="2">
    <source>
        <dbReference type="Google" id="ProtNLM"/>
    </source>
</evidence>
<feature type="non-terminal residue" evidence="1">
    <location>
        <position position="56"/>
    </location>
</feature>
<dbReference type="InterPro" id="IPR027417">
    <property type="entry name" value="P-loop_NTPase"/>
</dbReference>
<gene>
    <name evidence="1" type="ORF">ACD_78C00380G0001</name>
</gene>
<organism evidence="1">
    <name type="scientific">uncultured bacterium</name>
    <name type="common">gcode 4</name>
    <dbReference type="NCBI Taxonomy" id="1234023"/>
    <lineage>
        <taxon>Bacteria</taxon>
        <taxon>environmental samples</taxon>
    </lineage>
</organism>
<sequence>MNILLIWIQGSGKGTQARKIAADYGYSFFEMGQKLRNFSELDHPRSAEVKSHMEQG</sequence>
<dbReference type="AlphaFoldDB" id="K1YAU6"/>
<dbReference type="Gene3D" id="3.40.50.300">
    <property type="entry name" value="P-loop containing nucleotide triphosphate hydrolases"/>
    <property type="match status" value="1"/>
</dbReference>
<comment type="caution">
    <text evidence="1">The sequence shown here is derived from an EMBL/GenBank/DDBJ whole genome shotgun (WGS) entry which is preliminary data.</text>
</comment>
<protein>
    <recommendedName>
        <fullName evidence="2">Adenylate kinase</fullName>
    </recommendedName>
</protein>
<name>K1YAU6_9BACT</name>
<proteinExistence type="predicted"/>